<feature type="region of interest" description="Disordered" evidence="1">
    <location>
        <begin position="1329"/>
        <end position="1398"/>
    </location>
</feature>
<feature type="compositionally biased region" description="Polar residues" evidence="1">
    <location>
        <begin position="2004"/>
        <end position="2019"/>
    </location>
</feature>
<organism evidence="2 3">
    <name type="scientific">Eimeria necatrix</name>
    <dbReference type="NCBI Taxonomy" id="51315"/>
    <lineage>
        <taxon>Eukaryota</taxon>
        <taxon>Sar</taxon>
        <taxon>Alveolata</taxon>
        <taxon>Apicomplexa</taxon>
        <taxon>Conoidasida</taxon>
        <taxon>Coccidia</taxon>
        <taxon>Eucoccidiorida</taxon>
        <taxon>Eimeriorina</taxon>
        <taxon>Eimeriidae</taxon>
        <taxon>Eimeria</taxon>
    </lineage>
</organism>
<evidence type="ECO:0000313" key="2">
    <source>
        <dbReference type="EMBL" id="CDJ63920.1"/>
    </source>
</evidence>
<feature type="region of interest" description="Disordered" evidence="1">
    <location>
        <begin position="1992"/>
        <end position="2060"/>
    </location>
</feature>
<dbReference type="OrthoDB" id="10386008at2759"/>
<feature type="compositionally biased region" description="Polar residues" evidence="1">
    <location>
        <begin position="1812"/>
        <end position="1822"/>
    </location>
</feature>
<feature type="region of interest" description="Disordered" evidence="1">
    <location>
        <begin position="1695"/>
        <end position="1714"/>
    </location>
</feature>
<feature type="region of interest" description="Disordered" evidence="1">
    <location>
        <begin position="1733"/>
        <end position="1753"/>
    </location>
</feature>
<proteinExistence type="predicted"/>
<feature type="region of interest" description="Disordered" evidence="1">
    <location>
        <begin position="1937"/>
        <end position="1956"/>
    </location>
</feature>
<feature type="region of interest" description="Disordered" evidence="1">
    <location>
        <begin position="916"/>
        <end position="944"/>
    </location>
</feature>
<dbReference type="VEuPathDB" id="ToxoDB:ENH_00054980"/>
<feature type="compositionally biased region" description="Polar residues" evidence="1">
    <location>
        <begin position="1480"/>
        <end position="1490"/>
    </location>
</feature>
<feature type="region of interest" description="Disordered" evidence="1">
    <location>
        <begin position="656"/>
        <end position="711"/>
    </location>
</feature>
<gene>
    <name evidence="2" type="ORF">ENH_00054980</name>
</gene>
<feature type="region of interest" description="Disordered" evidence="1">
    <location>
        <begin position="1550"/>
        <end position="1576"/>
    </location>
</feature>
<feature type="compositionally biased region" description="Polar residues" evidence="1">
    <location>
        <begin position="1337"/>
        <end position="1352"/>
    </location>
</feature>
<dbReference type="Proteomes" id="UP000030754">
    <property type="component" value="Unassembled WGS sequence"/>
</dbReference>
<feature type="region of interest" description="Disordered" evidence="1">
    <location>
        <begin position="2177"/>
        <end position="2209"/>
    </location>
</feature>
<feature type="compositionally biased region" description="Polar residues" evidence="1">
    <location>
        <begin position="1368"/>
        <end position="1385"/>
    </location>
</feature>
<feature type="region of interest" description="Disordered" evidence="1">
    <location>
        <begin position="361"/>
        <end position="392"/>
    </location>
</feature>
<sequence length="2209" mass="226391">MHAVCGNNLQKNIDRSATDTLDGKKTQSRIETAEGHILQNNSEMPPDHSENKSVWSPQLHEAFSDVMVGTKAADVLPGHVALLSPAVAKAVQRESFEWSLPAAAETEASPKGQMETEEALDARLVGAHDGRLELSKGSSPVAKRLPQSPSRGLPSDLEDPGEMRSPSREAADRDVQEDTEMEPYGISTQQGDENKGTSKSSPGATELNATDPSATTPADPRKSRTDSSTEEPFPRSQDFQREEALKGERSRDDGDKQEKADAWQPLGRGCASSATPVQPFQVAATVSLGANSGETETLLPEYREGQCPKNFATGKGPIKAVPDDSTRQVKESYSFAEATNGPPARLLSTEAHTTVQEVPVASETETHKGFDASKVVNSPQAPGKSSNVHEVPQTSAVVGKVEAAEASEAHKVFEAPEILNVTSSPNASQASETFEVLRAPKVLEDVKRYEDAIAPEIQTDPQISNVPTVHDNLLARQNSAASNGDEPEALCKPVEAKVFRVVQTGEAAQVAATKPHPKILAATGAGESNCPANCGDLADRESELLPGGQSIDLPTSRDYRKVIDVASTFPLGVRLELQEPLKGNTHESIKVPSKDREGSAAGVETAEELPGNFHFPEEATATAIPPDHSQMHAPAKSAADATVVTAAADISGKRAAVPTPATAAPTQPEQEAHSVSSAKVALVSSSDAEPLPSVGSQGGTTLCKSKESSAAFADPPPSSYLALKRPQAACQRQNVASAGCVADAEKAVLAVSGDPVAPLSPVAEPLAVGAANTVSNAPAEETVADPPQPLDSPEDNRLAVPLDPQSILSGAGEKNQRESVHLFPNQELAISSPTLPAPCTALQNLPQGAQPAAEFVACMSNAEKSFRAVEQEVAELQPPPASQPASPVAPTEGKGSDPSFGTTNSLQEQIELGSASAALHSGGRSDNEEGEKKPRGGKEFLGATTLPRTHIQAETNLPCNGISKAQTEDLPGATTQNSCAVKEEANAVARTVQLSASEELSTSLGSNGRANDAKNDNIANAAVRNNSNAECRSSAKASRSSTMEGSERKAQSTTEGGTVCPKENSRGSFPSMSSGCSVRVSTTPLPPGQSSWRMQIVGHSLGGAPPATNRFSGALDSVATKKLSEEQMEEPLVIENVVVKHAPITAPLPYRKSPESSLRTFSRPFSPVTEVPKLQETLQGSAAAPLVKLPSSYVSDGQSALASSAANAPAPATGEGAGRVQETTASHLAAELRVDGVRPPVKSFQSNGVLPPRTAPSNISRNPSLFSPGAAGVCRPASAVMSMLHGPSGASVYGPASGAPSMMPICEKAGDSSPVRTLLPLGVSLSPVPAIPRSISRRNSQDPLPTQSPTASSDRESRRLPSLPPCPNTSTSIESATQLTSSWSNPVAAPGGPKLTKHVSPVVTSPAYRSGTPLVTAFRSLPLAAPGEAQRPPTLEHVNHLRQTVDSPQDGAAKVAAAATSPMFNPRSPLPVGLPSSSVTANTEGSQQPVRLTVPRKAPGSHSHGSLLVSINPRPPNASQGSAGQGGDIPSLSFPASLLPTGRLPLVKWPSTASPKAEPSTALAKPTAPPAPNPILPVTAAPAPAATAAAATAPARAVPAAPVAPAKMAPAPPAEAAAAPLLRPAPAAPFLILPATTAPARAATVKMAPAPVATTAVAASAQAAGAASAPTVSASALAELSALTLRAIGTKASAPAPAAQASGTKALTAAPATPTTTARAAAGATAIPTAAPAAAPLAPPTHDNATVLNHPNVPNVAGGPLRSAQWLPAPAFSRPSTPSFSTSSLAVSIYPSSGRESPLPWRAPGPCASHGPTPSAQPSDPSVCSVPFTRHPPPLRPPGAPLVMLPARRPSAFVPVPGRQPVSAQQTQPGGSLESVASIPAAGVVNPALALPSQTPAVSANPSMMRSLSGRPFGALRGPFRPPFSPLLPPLIRPAEGAAEAPRSALQQPSTSQGQQLEGALRMPTLQPQTSLTSSAPVGVTESSAAALQQFMGPHSKGGSSSSPTAAQNSPQTRRSPAQANAGETEAFKGIVKCPQPLPRPAEGPGFLADGQFNPPSTFSAATTKPVFTSVLASGLPRAPVSGHPNLPSTAALHGTSASATKAAQLLPSSLSAGAEMLGGPPQVPMKLPIPPSPPPIVPTMQKVEQQHPSWRPPNEAASPGQMLTPAAIGFSRPATVVPAEEPPTTNPLTRVDSSTVAARNQTIGNPAK</sequence>
<feature type="compositionally biased region" description="Basic and acidic residues" evidence="1">
    <location>
        <begin position="238"/>
        <end position="261"/>
    </location>
</feature>
<feature type="compositionally biased region" description="Polar residues" evidence="1">
    <location>
        <begin position="1023"/>
        <end position="1044"/>
    </location>
</feature>
<feature type="region of interest" description="Disordered" evidence="1">
    <location>
        <begin position="297"/>
        <end position="344"/>
    </location>
</feature>
<feature type="compositionally biased region" description="Polar residues" evidence="1">
    <location>
        <begin position="1066"/>
        <end position="1089"/>
    </location>
</feature>
<feature type="region of interest" description="Disordered" evidence="1">
    <location>
        <begin position="1791"/>
        <end position="1824"/>
    </location>
</feature>
<feature type="region of interest" description="Disordered" evidence="1">
    <location>
        <begin position="779"/>
        <end position="800"/>
    </location>
</feature>
<feature type="compositionally biased region" description="Polar residues" evidence="1">
    <location>
        <begin position="375"/>
        <end position="392"/>
    </location>
</feature>
<feature type="region of interest" description="Disordered" evidence="1">
    <location>
        <begin position="1021"/>
        <end position="1089"/>
    </location>
</feature>
<feature type="compositionally biased region" description="Polar residues" evidence="1">
    <location>
        <begin position="1945"/>
        <end position="1956"/>
    </location>
</feature>
<dbReference type="EMBL" id="HG722882">
    <property type="protein sequence ID" value="CDJ63920.1"/>
    <property type="molecule type" value="Genomic_DNA"/>
</dbReference>
<feature type="compositionally biased region" description="Basic and acidic residues" evidence="1">
    <location>
        <begin position="161"/>
        <end position="176"/>
    </location>
</feature>
<feature type="compositionally biased region" description="Basic and acidic residues" evidence="1">
    <location>
        <begin position="12"/>
        <end position="25"/>
    </location>
</feature>
<evidence type="ECO:0000313" key="3">
    <source>
        <dbReference type="Proteomes" id="UP000030754"/>
    </source>
</evidence>
<feature type="region of interest" description="Disordered" evidence="1">
    <location>
        <begin position="871"/>
        <end position="904"/>
    </location>
</feature>
<feature type="region of interest" description="Disordered" evidence="1">
    <location>
        <begin position="1446"/>
        <end position="1534"/>
    </location>
</feature>
<feature type="compositionally biased region" description="Basic and acidic residues" evidence="1">
    <location>
        <begin position="923"/>
        <end position="938"/>
    </location>
</feature>
<reference evidence="2" key="2">
    <citation type="submission" date="2013-10" db="EMBL/GenBank/DDBJ databases">
        <authorList>
            <person name="Aslett M."/>
        </authorList>
    </citation>
    <scope>NUCLEOTIDE SEQUENCE [LARGE SCALE GENOMIC DNA]</scope>
    <source>
        <strain evidence="2">Houghton</strain>
    </source>
</reference>
<evidence type="ECO:0000256" key="1">
    <source>
        <dbReference type="SAM" id="MobiDB-lite"/>
    </source>
</evidence>
<feature type="compositionally biased region" description="Basic and acidic residues" evidence="1">
    <location>
        <begin position="321"/>
        <end position="330"/>
    </location>
</feature>
<name>U6MQI5_9EIME</name>
<feature type="region of interest" description="Disordered" evidence="1">
    <location>
        <begin position="1"/>
        <end position="53"/>
    </location>
</feature>
<feature type="compositionally biased region" description="Low complexity" evidence="1">
    <location>
        <begin position="656"/>
        <end position="686"/>
    </location>
</feature>
<dbReference type="GeneID" id="25475642"/>
<accession>U6MQI5</accession>
<protein>
    <submittedName>
        <fullName evidence="2">Proteophosphoglycan 5, related</fullName>
    </submittedName>
</protein>
<keyword evidence="3" id="KW-1185">Reference proteome</keyword>
<feature type="compositionally biased region" description="Low complexity" evidence="1">
    <location>
        <begin position="1466"/>
        <end position="1479"/>
    </location>
</feature>
<reference evidence="2" key="1">
    <citation type="submission" date="2013-10" db="EMBL/GenBank/DDBJ databases">
        <title>Genomic analysis of the causative agents of coccidiosis in chickens.</title>
        <authorList>
            <person name="Reid A.J."/>
            <person name="Blake D."/>
            <person name="Billington K."/>
            <person name="Browne H."/>
            <person name="Dunn M."/>
            <person name="Hung S."/>
            <person name="Kawahara F."/>
            <person name="Miranda-Saavedra D."/>
            <person name="Mourier T."/>
            <person name="Nagra H."/>
            <person name="Otto T.D."/>
            <person name="Rawlings N."/>
            <person name="Sanchez A."/>
            <person name="Sanders M."/>
            <person name="Subramaniam C."/>
            <person name="Tay Y."/>
            <person name="Dear P."/>
            <person name="Doerig C."/>
            <person name="Gruber A."/>
            <person name="Parkinson J."/>
            <person name="Shirley M."/>
            <person name="Wan K.L."/>
            <person name="Berriman M."/>
            <person name="Tomley F."/>
            <person name="Pain A."/>
        </authorList>
    </citation>
    <scope>NUCLEOTIDE SEQUENCE [LARGE SCALE GENOMIC DNA]</scope>
    <source>
        <strain evidence="2">Houghton</strain>
    </source>
</reference>
<feature type="compositionally biased region" description="Polar residues" evidence="1">
    <location>
        <begin position="2187"/>
        <end position="2209"/>
    </location>
</feature>
<dbReference type="RefSeq" id="XP_013439245.1">
    <property type="nucleotide sequence ID" value="XM_013583791.1"/>
</dbReference>
<feature type="region of interest" description="Disordered" evidence="1">
    <location>
        <begin position="131"/>
        <end position="274"/>
    </location>
</feature>
<feature type="compositionally biased region" description="Polar residues" evidence="1">
    <location>
        <begin position="186"/>
        <end position="216"/>
    </location>
</feature>